<dbReference type="PANTHER" id="PTHR43104">
    <property type="entry name" value="L-2-HYDROXYGLUTARATE DEHYDROGENASE, MITOCHONDRIAL"/>
    <property type="match status" value="1"/>
</dbReference>
<protein>
    <submittedName>
        <fullName evidence="7">Dehydrogenase</fullName>
    </submittedName>
</protein>
<evidence type="ECO:0000256" key="2">
    <source>
        <dbReference type="ARBA" id="ARBA00022630"/>
    </source>
</evidence>
<dbReference type="Proteomes" id="UP000646365">
    <property type="component" value="Unassembled WGS sequence"/>
</dbReference>
<reference evidence="7" key="1">
    <citation type="journal article" date="2014" name="Int. J. Syst. Evol. Microbiol.">
        <title>Complete genome sequence of Corynebacterium casei LMG S-19264T (=DSM 44701T), isolated from a smear-ripened cheese.</title>
        <authorList>
            <consortium name="US DOE Joint Genome Institute (JGI-PGF)"/>
            <person name="Walter F."/>
            <person name="Albersmeier A."/>
            <person name="Kalinowski J."/>
            <person name="Ruckert C."/>
        </authorList>
    </citation>
    <scope>NUCLEOTIDE SEQUENCE</scope>
    <source>
        <strain evidence="7">CGMCC 1.15725</strain>
    </source>
</reference>
<proteinExistence type="inferred from homology"/>
<organism evidence="7 8">
    <name type="scientific">Aliidongia dinghuensis</name>
    <dbReference type="NCBI Taxonomy" id="1867774"/>
    <lineage>
        <taxon>Bacteria</taxon>
        <taxon>Pseudomonadati</taxon>
        <taxon>Pseudomonadota</taxon>
        <taxon>Alphaproteobacteria</taxon>
        <taxon>Rhodospirillales</taxon>
        <taxon>Dongiaceae</taxon>
        <taxon>Aliidongia</taxon>
    </lineage>
</organism>
<dbReference type="SUPFAM" id="SSF51905">
    <property type="entry name" value="FAD/NAD(P)-binding domain"/>
    <property type="match status" value="1"/>
</dbReference>
<dbReference type="EMBL" id="BMJQ01000007">
    <property type="protein sequence ID" value="GGF22910.1"/>
    <property type="molecule type" value="Genomic_DNA"/>
</dbReference>
<dbReference type="Gene3D" id="3.30.9.10">
    <property type="entry name" value="D-Amino Acid Oxidase, subunit A, domain 2"/>
    <property type="match status" value="1"/>
</dbReference>
<dbReference type="InterPro" id="IPR006076">
    <property type="entry name" value="FAD-dep_OxRdtase"/>
</dbReference>
<comment type="cofactor">
    <cofactor evidence="1">
        <name>FAD</name>
        <dbReference type="ChEBI" id="CHEBI:57692"/>
    </cofactor>
</comment>
<keyword evidence="4" id="KW-0560">Oxidoreductase</keyword>
<gene>
    <name evidence="7" type="ORF">GCM10011611_31240</name>
</gene>
<evidence type="ECO:0000313" key="7">
    <source>
        <dbReference type="EMBL" id="GGF22910.1"/>
    </source>
</evidence>
<sequence length="377" mass="39223">MSEGAMTERVDAVVAGAGVVGLAVARALALAGREVLVLEAADAIGTETSSRNSEVVHAGIYYPKDSLKARLCVEGRRRLYDYCASHGVPASRLGKLIVATSESEARALDGIAAKAWANGVEDLRPISAKEAQALEPALACTGALLSPSTGIVDSHRLMLAYQGDAEAAGAVVAFHAPIVGGRPTGDGWSLDVGGAEPMRLECGLLVNAAGLGAVALARRLEGLPEAAIPTAYLCKGSYYSLAGRSPFRHLIYPVPEHAGLGVHLTLDLAGQARFGPDTEWVDQIDYTVHIARAEGFYAAIRRYWPDLPDGALQPGYAGMRPKISGPHEPAADFRIDGPATHGLPGLVNLFGIESPGLTASLAIADHVVAVAEGSVRT</sequence>
<keyword evidence="3" id="KW-0274">FAD</keyword>
<evidence type="ECO:0000313" key="8">
    <source>
        <dbReference type="Proteomes" id="UP000646365"/>
    </source>
</evidence>
<feature type="domain" description="FAD dependent oxidoreductase" evidence="6">
    <location>
        <begin position="11"/>
        <end position="368"/>
    </location>
</feature>
<reference evidence="7" key="2">
    <citation type="submission" date="2020-09" db="EMBL/GenBank/DDBJ databases">
        <authorList>
            <person name="Sun Q."/>
            <person name="Zhou Y."/>
        </authorList>
    </citation>
    <scope>NUCLEOTIDE SEQUENCE</scope>
    <source>
        <strain evidence="7">CGMCC 1.15725</strain>
    </source>
</reference>
<evidence type="ECO:0000256" key="5">
    <source>
        <dbReference type="ARBA" id="ARBA00037941"/>
    </source>
</evidence>
<name>A0A8J2YVB3_9PROT</name>
<keyword evidence="8" id="KW-1185">Reference proteome</keyword>
<dbReference type="AlphaFoldDB" id="A0A8J2YVB3"/>
<accession>A0A8J2YVB3</accession>
<keyword evidence="2" id="KW-0285">Flavoprotein</keyword>
<evidence type="ECO:0000256" key="1">
    <source>
        <dbReference type="ARBA" id="ARBA00001974"/>
    </source>
</evidence>
<evidence type="ECO:0000259" key="6">
    <source>
        <dbReference type="Pfam" id="PF01266"/>
    </source>
</evidence>
<comment type="caution">
    <text evidence="7">The sequence shown here is derived from an EMBL/GenBank/DDBJ whole genome shotgun (WGS) entry which is preliminary data.</text>
</comment>
<dbReference type="Pfam" id="PF01266">
    <property type="entry name" value="DAO"/>
    <property type="match status" value="1"/>
</dbReference>
<evidence type="ECO:0000256" key="4">
    <source>
        <dbReference type="ARBA" id="ARBA00023002"/>
    </source>
</evidence>
<dbReference type="Gene3D" id="3.50.50.60">
    <property type="entry name" value="FAD/NAD(P)-binding domain"/>
    <property type="match status" value="1"/>
</dbReference>
<evidence type="ECO:0000256" key="3">
    <source>
        <dbReference type="ARBA" id="ARBA00022827"/>
    </source>
</evidence>
<comment type="similarity">
    <text evidence="5">Belongs to the L2HGDH family.</text>
</comment>
<dbReference type="PANTHER" id="PTHR43104:SF4">
    <property type="entry name" value="L-2-HYDROXYGLUTARATE DEHYDROGENASE, MITOCHONDRIAL"/>
    <property type="match status" value="1"/>
</dbReference>
<dbReference type="InterPro" id="IPR036188">
    <property type="entry name" value="FAD/NAD-bd_sf"/>
</dbReference>
<dbReference type="GO" id="GO:0047545">
    <property type="term" value="F:(S)-2-hydroxyglutarate dehydrogenase activity"/>
    <property type="evidence" value="ECO:0007669"/>
    <property type="project" value="TreeGrafter"/>
</dbReference>